<evidence type="ECO:0000313" key="1">
    <source>
        <dbReference type="EMBL" id="KDO28203.1"/>
    </source>
</evidence>
<dbReference type="OMA" id="THDARHK"/>
<reference evidence="1 2" key="1">
    <citation type="journal article" date="2013" name="PLoS Genet.">
        <title>Distinctive expansion of potential virulence genes in the genome of the oomycete fish pathogen Saprolegnia parasitica.</title>
        <authorList>
            <person name="Jiang R.H."/>
            <person name="de Bruijn I."/>
            <person name="Haas B.J."/>
            <person name="Belmonte R."/>
            <person name="Lobach L."/>
            <person name="Christie J."/>
            <person name="van den Ackerveken G."/>
            <person name="Bottin A."/>
            <person name="Bulone V."/>
            <person name="Diaz-Moreno S.M."/>
            <person name="Dumas B."/>
            <person name="Fan L."/>
            <person name="Gaulin E."/>
            <person name="Govers F."/>
            <person name="Grenville-Briggs L.J."/>
            <person name="Horner N.R."/>
            <person name="Levin J.Z."/>
            <person name="Mammella M."/>
            <person name="Meijer H.J."/>
            <person name="Morris P."/>
            <person name="Nusbaum C."/>
            <person name="Oome S."/>
            <person name="Phillips A.J."/>
            <person name="van Rooyen D."/>
            <person name="Rzeszutek E."/>
            <person name="Saraiva M."/>
            <person name="Secombes C.J."/>
            <person name="Seidl M.F."/>
            <person name="Snel B."/>
            <person name="Stassen J.H."/>
            <person name="Sykes S."/>
            <person name="Tripathy S."/>
            <person name="van den Berg H."/>
            <person name="Vega-Arreguin J.C."/>
            <person name="Wawra S."/>
            <person name="Young S.K."/>
            <person name="Zeng Q."/>
            <person name="Dieguez-Uribeondo J."/>
            <person name="Russ C."/>
            <person name="Tyler B.M."/>
            <person name="van West P."/>
        </authorList>
    </citation>
    <scope>NUCLEOTIDE SEQUENCE [LARGE SCALE GENOMIC DNA]</scope>
    <source>
        <strain evidence="1 2">CBS 223.65</strain>
    </source>
</reference>
<accession>A0A067CCM2</accession>
<dbReference type="VEuPathDB" id="FungiDB:SPRG_06252"/>
<dbReference type="AlphaFoldDB" id="A0A067CCM2"/>
<sequence length="252" mass="27607">MSDDGHETPLLDHIVDVPRKPRLNSGDRACVSVFSLVALGVCLAGPSALLTPPPVPLTPTTYLDLAWHQWTEPNGHSLRQSVLAPTLSSLDYVDLAPFSYATYRTPWPPARSFNLSILSATDDMYLVFAANATSKAFVATHDARHKNIMTRHETQRVAVGASSTSASVEIVRATGGDTGLQRGPSLVSVTWDEAHALSKWTLEPGLVGEHLRIVEPTWMAAVPWRRFKGGLCRRFRGSKRSFRVHTTAARDT</sequence>
<keyword evidence="2" id="KW-1185">Reference proteome</keyword>
<proteinExistence type="predicted"/>
<protein>
    <submittedName>
        <fullName evidence="1">Uncharacterized protein</fullName>
    </submittedName>
</protein>
<dbReference type="OrthoDB" id="1657402at2759"/>
<dbReference type="EMBL" id="KK583212">
    <property type="protein sequence ID" value="KDO28203.1"/>
    <property type="molecule type" value="Genomic_DNA"/>
</dbReference>
<dbReference type="STRING" id="695850.A0A067CCM2"/>
<organism evidence="1 2">
    <name type="scientific">Saprolegnia parasitica (strain CBS 223.65)</name>
    <dbReference type="NCBI Taxonomy" id="695850"/>
    <lineage>
        <taxon>Eukaryota</taxon>
        <taxon>Sar</taxon>
        <taxon>Stramenopiles</taxon>
        <taxon>Oomycota</taxon>
        <taxon>Saprolegniomycetes</taxon>
        <taxon>Saprolegniales</taxon>
        <taxon>Saprolegniaceae</taxon>
        <taxon>Saprolegnia</taxon>
    </lineage>
</organism>
<dbReference type="GeneID" id="24128608"/>
<gene>
    <name evidence="1" type="ORF">SPRG_06252</name>
</gene>
<name>A0A067CCM2_SAPPC</name>
<dbReference type="KEGG" id="spar:SPRG_06252"/>
<dbReference type="RefSeq" id="XP_012201028.1">
    <property type="nucleotide sequence ID" value="XM_012345638.1"/>
</dbReference>
<dbReference type="Proteomes" id="UP000030745">
    <property type="component" value="Unassembled WGS sequence"/>
</dbReference>
<evidence type="ECO:0000313" key="2">
    <source>
        <dbReference type="Proteomes" id="UP000030745"/>
    </source>
</evidence>